<dbReference type="InterPro" id="IPR006767">
    <property type="entry name" value="Cwf19-like_C_dom-2"/>
</dbReference>
<reference evidence="4 5" key="1">
    <citation type="submission" date="2016-04" db="EMBL/GenBank/DDBJ databases">
        <title>Draft genome of Fonsecaea erecta CBS 125763.</title>
        <authorList>
            <person name="Weiss V.A."/>
            <person name="Vicente V.A."/>
            <person name="Raittz R.T."/>
            <person name="Moreno L.F."/>
            <person name="De Souza E.M."/>
            <person name="Pedrosa F.O."/>
            <person name="Steffens M.B."/>
            <person name="Faoro H."/>
            <person name="Tadra-Sfeir M.Z."/>
            <person name="Najafzadeh M.J."/>
            <person name="Felipe M.S."/>
            <person name="Teixeira M."/>
            <person name="Sun J."/>
            <person name="Xi L."/>
            <person name="Gomes R."/>
            <person name="De Azevedo C.M."/>
            <person name="Salgado C.G."/>
            <person name="Da Silva M.B."/>
            <person name="Nascimento M.F."/>
            <person name="Queiroz-Telles F."/>
            <person name="Attili D.S."/>
            <person name="Gorbushina A."/>
        </authorList>
    </citation>
    <scope>NUCLEOTIDE SEQUENCE [LARGE SCALE GENOMIC DNA]</scope>
    <source>
        <strain evidence="4 5">CBS 125763</strain>
    </source>
</reference>
<name>A0A178Z804_9EURO</name>
<evidence type="ECO:0000259" key="3">
    <source>
        <dbReference type="Pfam" id="PF04677"/>
    </source>
</evidence>
<dbReference type="OrthoDB" id="444325at2759"/>
<evidence type="ECO:0000256" key="1">
    <source>
        <dbReference type="SAM" id="MobiDB-lite"/>
    </source>
</evidence>
<dbReference type="InterPro" id="IPR006768">
    <property type="entry name" value="Cwf19-like_C_dom-1"/>
</dbReference>
<feature type="region of interest" description="Disordered" evidence="1">
    <location>
        <begin position="586"/>
        <end position="607"/>
    </location>
</feature>
<evidence type="ECO:0000259" key="2">
    <source>
        <dbReference type="Pfam" id="PF04676"/>
    </source>
</evidence>
<dbReference type="RefSeq" id="XP_018688988.1">
    <property type="nucleotide sequence ID" value="XM_018841279.1"/>
</dbReference>
<feature type="region of interest" description="Disordered" evidence="1">
    <location>
        <begin position="274"/>
        <end position="298"/>
    </location>
</feature>
<feature type="domain" description="Cwf19-like protein C-terminal" evidence="2">
    <location>
        <begin position="493"/>
        <end position="556"/>
    </location>
</feature>
<evidence type="ECO:0008006" key="6">
    <source>
        <dbReference type="Google" id="ProtNLM"/>
    </source>
</evidence>
<dbReference type="GO" id="GO:0000398">
    <property type="term" value="P:mRNA splicing, via spliceosome"/>
    <property type="evidence" value="ECO:0007669"/>
    <property type="project" value="TreeGrafter"/>
</dbReference>
<dbReference type="GO" id="GO:0061632">
    <property type="term" value="F:RNA lariat debranching enzyme activator activity"/>
    <property type="evidence" value="ECO:0007669"/>
    <property type="project" value="TreeGrafter"/>
</dbReference>
<dbReference type="PANTHER" id="PTHR12072">
    <property type="entry name" value="CWF19, CELL CYCLE CONTROL PROTEIN"/>
    <property type="match status" value="1"/>
</dbReference>
<dbReference type="Proteomes" id="UP000078343">
    <property type="component" value="Unassembled WGS sequence"/>
</dbReference>
<protein>
    <recommendedName>
        <fullName evidence="6">Cwf19-like C-terminal domain-containing protein</fullName>
    </recommendedName>
</protein>
<dbReference type="PANTHER" id="PTHR12072:SF4">
    <property type="entry name" value="CWF19-LIKE PROTEIN 1"/>
    <property type="match status" value="1"/>
</dbReference>
<dbReference type="GeneID" id="30013941"/>
<keyword evidence="5" id="KW-1185">Reference proteome</keyword>
<feature type="domain" description="Cwf19-like C-terminal" evidence="3">
    <location>
        <begin position="295"/>
        <end position="424"/>
    </location>
</feature>
<gene>
    <name evidence="4" type="ORF">AYL99_09773</name>
</gene>
<dbReference type="InterPro" id="IPR040194">
    <property type="entry name" value="Cwf19-like"/>
</dbReference>
<dbReference type="Pfam" id="PF04677">
    <property type="entry name" value="CwfJ_C_1"/>
    <property type="match status" value="1"/>
</dbReference>
<proteinExistence type="predicted"/>
<organism evidence="4 5">
    <name type="scientific">Fonsecaea erecta</name>
    <dbReference type="NCBI Taxonomy" id="1367422"/>
    <lineage>
        <taxon>Eukaryota</taxon>
        <taxon>Fungi</taxon>
        <taxon>Dikarya</taxon>
        <taxon>Ascomycota</taxon>
        <taxon>Pezizomycotina</taxon>
        <taxon>Eurotiomycetes</taxon>
        <taxon>Chaetothyriomycetidae</taxon>
        <taxon>Chaetothyriales</taxon>
        <taxon>Herpotrichiellaceae</taxon>
        <taxon>Fonsecaea</taxon>
    </lineage>
</organism>
<dbReference type="Pfam" id="PF04676">
    <property type="entry name" value="CwfJ_C_2"/>
    <property type="match status" value="1"/>
</dbReference>
<accession>A0A178Z804</accession>
<dbReference type="EMBL" id="LVYI01000010">
    <property type="protein sequence ID" value="OAP55621.1"/>
    <property type="molecule type" value="Genomic_DNA"/>
</dbReference>
<dbReference type="STRING" id="1367422.A0A178Z804"/>
<evidence type="ECO:0000313" key="4">
    <source>
        <dbReference type="EMBL" id="OAP55621.1"/>
    </source>
</evidence>
<dbReference type="GO" id="GO:0071014">
    <property type="term" value="C:post-mRNA release spliceosomal complex"/>
    <property type="evidence" value="ECO:0007669"/>
    <property type="project" value="TreeGrafter"/>
</dbReference>
<sequence length="633" mass="70160">MATVKILAVGSIQGRLTAAFSKISKLHAKHNFTLAVVVGDLFGSPDDETKSGELQALLNGQINVPLPTYFTVGDSAFPEAVKTKLGDGDLCANLYYLGRKGTMNTTDGVRIMYLGGRQAPGIDLPLPQQSDPYGPEFFDSEARGLPSALFVHVLITNQWPANIANGSKIALPAGVDGTSGSQSISNLCQAAKPWYHFSSSPSGLWEREPFKHVVEYATFDEPNVTRFKSLANISMPTKEWMSAFILDTSRPPPTVQPPLMSPFIVRSSPGRKRFAIDGKGASQGGDEPQNAKRARKERRYGPTECFLCINKPGNKNHLVVSLGDESMVTATRGPLPLPETFPQLSFSGHAMIVPFYHAGDESAHGQRSPDELAAEFQEMNKFRRALSLMIGVKSQGQLGAVCWELHRSGIRHLHWQLMACPVNRIKPGVLEAAFKIRAAQCGYPDFQTCPADYPLPHRTNYFRVWTWMAEPVQLADYASGTPRAKKFVGVTESMFFTLQPNQKFNVWFGREVMARLLQLEDRTNWMDSLLCKDGSTDAAEAEDAEDLRADFEEFDFAMKPNDPPEKPNDLPEKSTELTEMPIVFPQKPNDASELFPNPPQKSNIPETPVYIKKEENEFPEKESKDSSEVVVLD</sequence>
<dbReference type="CDD" id="cd07380">
    <property type="entry name" value="MPP_CWF19_N"/>
    <property type="match status" value="1"/>
</dbReference>
<evidence type="ECO:0000313" key="5">
    <source>
        <dbReference type="Proteomes" id="UP000078343"/>
    </source>
</evidence>
<comment type="caution">
    <text evidence="4">The sequence shown here is derived from an EMBL/GenBank/DDBJ whole genome shotgun (WGS) entry which is preliminary data.</text>
</comment>
<dbReference type="AlphaFoldDB" id="A0A178Z804"/>